<reference evidence="2" key="1">
    <citation type="submission" date="2016-06" db="EMBL/GenBank/DDBJ databases">
        <title>Parallel loss of symbiosis genes in relatives of nitrogen-fixing non-legume Parasponia.</title>
        <authorList>
            <person name="Van Velzen R."/>
            <person name="Holmer R."/>
            <person name="Bu F."/>
            <person name="Rutten L."/>
            <person name="Van Zeijl A."/>
            <person name="Liu W."/>
            <person name="Santuari L."/>
            <person name="Cao Q."/>
            <person name="Sharma T."/>
            <person name="Shen D."/>
            <person name="Roswanjaya Y."/>
            <person name="Wardhani T."/>
            <person name="Kalhor M.S."/>
            <person name="Jansen J."/>
            <person name="Van den Hoogen J."/>
            <person name="Gungor B."/>
            <person name="Hartog M."/>
            <person name="Hontelez J."/>
            <person name="Verver J."/>
            <person name="Yang W.-C."/>
            <person name="Schijlen E."/>
            <person name="Repin R."/>
            <person name="Schilthuizen M."/>
            <person name="Schranz E."/>
            <person name="Heidstra R."/>
            <person name="Miyata K."/>
            <person name="Fedorova E."/>
            <person name="Kohlen W."/>
            <person name="Bisseling T."/>
            <person name="Smit S."/>
            <person name="Geurts R."/>
        </authorList>
    </citation>
    <scope>NUCLEOTIDE SEQUENCE [LARGE SCALE GENOMIC DNA]</scope>
    <source>
        <strain evidence="2">cv. RG33-2</strain>
    </source>
</reference>
<accession>A0A2P5EA39</accession>
<organism evidence="1 2">
    <name type="scientific">Trema orientale</name>
    <name type="common">Charcoal tree</name>
    <name type="synonym">Celtis orientalis</name>
    <dbReference type="NCBI Taxonomy" id="63057"/>
    <lineage>
        <taxon>Eukaryota</taxon>
        <taxon>Viridiplantae</taxon>
        <taxon>Streptophyta</taxon>
        <taxon>Embryophyta</taxon>
        <taxon>Tracheophyta</taxon>
        <taxon>Spermatophyta</taxon>
        <taxon>Magnoliopsida</taxon>
        <taxon>eudicotyledons</taxon>
        <taxon>Gunneridae</taxon>
        <taxon>Pentapetalae</taxon>
        <taxon>rosids</taxon>
        <taxon>fabids</taxon>
        <taxon>Rosales</taxon>
        <taxon>Cannabaceae</taxon>
        <taxon>Trema</taxon>
    </lineage>
</organism>
<evidence type="ECO:0000313" key="1">
    <source>
        <dbReference type="EMBL" id="PON82384.1"/>
    </source>
</evidence>
<proteinExistence type="predicted"/>
<evidence type="ECO:0000313" key="2">
    <source>
        <dbReference type="Proteomes" id="UP000237000"/>
    </source>
</evidence>
<sequence>MAAEKNLMSSVMSSIGSSMGQPEKNLMSSAGSTMVGEESDELHWLELDLNLRPTKWTWAGVIWAQIFFLALRGQPHTECQSPKYFPSLIRAAQQQALGIAVVGWRWSSAKGGSAAGAWRPGQRNCLPAKEVVFGSCGSRGERVDEELTATGTRAQLLV</sequence>
<dbReference type="AlphaFoldDB" id="A0A2P5EA39"/>
<name>A0A2P5EA39_TREOI</name>
<keyword evidence="2" id="KW-1185">Reference proteome</keyword>
<dbReference type="Proteomes" id="UP000237000">
    <property type="component" value="Unassembled WGS sequence"/>
</dbReference>
<dbReference type="InParanoid" id="A0A2P5EA39"/>
<dbReference type="EMBL" id="JXTC01000196">
    <property type="protein sequence ID" value="PON82384.1"/>
    <property type="molecule type" value="Genomic_DNA"/>
</dbReference>
<gene>
    <name evidence="1" type="ORF">TorRG33x02_218790</name>
</gene>
<comment type="caution">
    <text evidence="1">The sequence shown here is derived from an EMBL/GenBank/DDBJ whole genome shotgun (WGS) entry which is preliminary data.</text>
</comment>
<protein>
    <submittedName>
        <fullName evidence="1">Uncharacterized protein</fullName>
    </submittedName>
</protein>